<keyword evidence="2" id="KW-1003">Cell membrane</keyword>
<evidence type="ECO:0000256" key="6">
    <source>
        <dbReference type="SAM" id="Phobius"/>
    </source>
</evidence>
<dbReference type="PANTHER" id="PTHR34820:SF4">
    <property type="entry name" value="INNER MEMBRANE PROTEIN YEBZ"/>
    <property type="match status" value="1"/>
</dbReference>
<evidence type="ECO:0000256" key="3">
    <source>
        <dbReference type="ARBA" id="ARBA00022692"/>
    </source>
</evidence>
<comment type="caution">
    <text evidence="8">The sequence shown here is derived from an EMBL/GenBank/DDBJ whole genome shotgun (WGS) entry which is preliminary data.</text>
</comment>
<comment type="subcellular location">
    <subcellularLocation>
        <location evidence="1">Cell membrane</location>
        <topology evidence="1">Multi-pass membrane protein</topology>
    </subcellularLocation>
</comment>
<feature type="transmembrane region" description="Helical" evidence="6">
    <location>
        <begin position="123"/>
        <end position="145"/>
    </location>
</feature>
<dbReference type="GO" id="GO:0005886">
    <property type="term" value="C:plasma membrane"/>
    <property type="evidence" value="ECO:0007669"/>
    <property type="project" value="UniProtKB-SubCell"/>
</dbReference>
<evidence type="ECO:0000256" key="1">
    <source>
        <dbReference type="ARBA" id="ARBA00004651"/>
    </source>
</evidence>
<dbReference type="InterPro" id="IPR008457">
    <property type="entry name" value="Cu-R_CopD_dom"/>
</dbReference>
<accession>A0A428ZQT5</accession>
<evidence type="ECO:0000259" key="7">
    <source>
        <dbReference type="Pfam" id="PF05425"/>
    </source>
</evidence>
<gene>
    <name evidence="8" type="ORF">DMH04_02850</name>
</gene>
<evidence type="ECO:0000256" key="4">
    <source>
        <dbReference type="ARBA" id="ARBA00022989"/>
    </source>
</evidence>
<dbReference type="AlphaFoldDB" id="A0A428ZQT5"/>
<evidence type="ECO:0000313" key="9">
    <source>
        <dbReference type="Proteomes" id="UP000287547"/>
    </source>
</evidence>
<feature type="transmembrane region" description="Helical" evidence="6">
    <location>
        <begin position="197"/>
        <end position="216"/>
    </location>
</feature>
<feature type="domain" description="Copper resistance protein D" evidence="7">
    <location>
        <begin position="190"/>
        <end position="294"/>
    </location>
</feature>
<dbReference type="Pfam" id="PF05425">
    <property type="entry name" value="CopD"/>
    <property type="match status" value="1"/>
</dbReference>
<dbReference type="PANTHER" id="PTHR34820">
    <property type="entry name" value="INNER MEMBRANE PROTEIN YEBZ"/>
    <property type="match status" value="1"/>
</dbReference>
<name>A0A428ZQT5_KIBAR</name>
<dbReference type="EMBL" id="QHKI01000002">
    <property type="protein sequence ID" value="RSM90429.1"/>
    <property type="molecule type" value="Genomic_DNA"/>
</dbReference>
<feature type="transmembrane region" description="Helical" evidence="6">
    <location>
        <begin position="92"/>
        <end position="111"/>
    </location>
</feature>
<feature type="transmembrane region" description="Helical" evidence="6">
    <location>
        <begin position="48"/>
        <end position="72"/>
    </location>
</feature>
<keyword evidence="5 6" id="KW-0472">Membrane</keyword>
<feature type="transmembrane region" description="Helical" evidence="6">
    <location>
        <begin position="273"/>
        <end position="295"/>
    </location>
</feature>
<sequence>MNVADSARELYVFARVLDYLGITLFVGGCLFVALLWPNGGNDPRTRRLLAIGWFLGLAGTLAAIAFQAAWVTQQPINLAALQQLLSVQVGRVWFAKALLWVLAMVVLADLLQRREKAARSAAWRVGAGAVALGLLRTAGLTGHAVDAPDKTVAEIAALAHLAGVCAWFGGLVFLLLGVLPRRQPDELATVTPKYSRLAMISVIVIASAGTVLALQLLPSLDVLVTTGYGRLLLIKLAVFAVILGAAQLSKRWVKRRLDFAVVLRGDSATVRPFVYSVAVETVLVVAVLVAASLLVTANPGR</sequence>
<dbReference type="GO" id="GO:0006825">
    <property type="term" value="P:copper ion transport"/>
    <property type="evidence" value="ECO:0007669"/>
    <property type="project" value="InterPro"/>
</dbReference>
<dbReference type="InterPro" id="IPR032694">
    <property type="entry name" value="CopC/D"/>
</dbReference>
<dbReference type="RefSeq" id="WP_037257890.1">
    <property type="nucleotide sequence ID" value="NZ_QHKI01000002.1"/>
</dbReference>
<dbReference type="Proteomes" id="UP000287547">
    <property type="component" value="Unassembled WGS sequence"/>
</dbReference>
<feature type="transmembrane region" description="Helical" evidence="6">
    <location>
        <begin position="157"/>
        <end position="176"/>
    </location>
</feature>
<evidence type="ECO:0000313" key="8">
    <source>
        <dbReference type="EMBL" id="RSM90429.1"/>
    </source>
</evidence>
<feature type="transmembrane region" description="Helical" evidence="6">
    <location>
        <begin position="228"/>
        <end position="246"/>
    </location>
</feature>
<keyword evidence="4 6" id="KW-1133">Transmembrane helix</keyword>
<organism evidence="8 9">
    <name type="scientific">Kibdelosporangium aridum</name>
    <dbReference type="NCBI Taxonomy" id="2030"/>
    <lineage>
        <taxon>Bacteria</taxon>
        <taxon>Bacillati</taxon>
        <taxon>Actinomycetota</taxon>
        <taxon>Actinomycetes</taxon>
        <taxon>Pseudonocardiales</taxon>
        <taxon>Pseudonocardiaceae</taxon>
        <taxon>Kibdelosporangium</taxon>
    </lineage>
</organism>
<feature type="transmembrane region" description="Helical" evidence="6">
    <location>
        <begin position="12"/>
        <end position="36"/>
    </location>
</feature>
<protein>
    <submittedName>
        <fullName evidence="8">Copper resistance protein</fullName>
    </submittedName>
</protein>
<reference evidence="8 9" key="1">
    <citation type="submission" date="2018-05" db="EMBL/GenBank/DDBJ databases">
        <title>Evolution of GPA BGCs.</title>
        <authorList>
            <person name="Waglechner N."/>
            <person name="Wright G.D."/>
        </authorList>
    </citation>
    <scope>NUCLEOTIDE SEQUENCE [LARGE SCALE GENOMIC DNA]</scope>
    <source>
        <strain evidence="8 9">A82846</strain>
    </source>
</reference>
<evidence type="ECO:0000256" key="2">
    <source>
        <dbReference type="ARBA" id="ARBA00022475"/>
    </source>
</evidence>
<dbReference type="OrthoDB" id="3681441at2"/>
<evidence type="ECO:0000256" key="5">
    <source>
        <dbReference type="ARBA" id="ARBA00023136"/>
    </source>
</evidence>
<proteinExistence type="predicted"/>
<keyword evidence="3 6" id="KW-0812">Transmembrane</keyword>